<sequence>HKLRAANEQANGRRLGRTKGAKATWESGFSSAVLDSAHLDAHFCDSKHRLNEPAPEWHDEYRPRRNEAPAVERYSARGPGP</sequence>
<dbReference type="AlphaFoldDB" id="A0A9W8H2N2"/>
<dbReference type="Proteomes" id="UP001140217">
    <property type="component" value="Unassembled WGS sequence"/>
</dbReference>
<gene>
    <name evidence="2" type="ORF">H4R18_005603</name>
</gene>
<proteinExistence type="predicted"/>
<feature type="non-terminal residue" evidence="2">
    <location>
        <position position="1"/>
    </location>
</feature>
<organism evidence="2 3">
    <name type="scientific">Coemansia javaensis</name>
    <dbReference type="NCBI Taxonomy" id="2761396"/>
    <lineage>
        <taxon>Eukaryota</taxon>
        <taxon>Fungi</taxon>
        <taxon>Fungi incertae sedis</taxon>
        <taxon>Zoopagomycota</taxon>
        <taxon>Kickxellomycotina</taxon>
        <taxon>Kickxellomycetes</taxon>
        <taxon>Kickxellales</taxon>
        <taxon>Kickxellaceae</taxon>
        <taxon>Coemansia</taxon>
    </lineage>
</organism>
<reference evidence="2" key="1">
    <citation type="submission" date="2022-07" db="EMBL/GenBank/DDBJ databases">
        <title>Phylogenomic reconstructions and comparative analyses of Kickxellomycotina fungi.</title>
        <authorList>
            <person name="Reynolds N.K."/>
            <person name="Stajich J.E."/>
            <person name="Barry K."/>
            <person name="Grigoriev I.V."/>
            <person name="Crous P."/>
            <person name="Smith M.E."/>
        </authorList>
    </citation>
    <scope>NUCLEOTIDE SEQUENCE</scope>
    <source>
        <strain evidence="2">NBRC 105414</strain>
    </source>
</reference>
<feature type="region of interest" description="Disordered" evidence="1">
    <location>
        <begin position="49"/>
        <end position="81"/>
    </location>
</feature>
<feature type="compositionally biased region" description="Basic and acidic residues" evidence="1">
    <location>
        <begin position="49"/>
        <end position="67"/>
    </location>
</feature>
<feature type="region of interest" description="Disordered" evidence="1">
    <location>
        <begin position="1"/>
        <end position="23"/>
    </location>
</feature>
<evidence type="ECO:0000256" key="1">
    <source>
        <dbReference type="SAM" id="MobiDB-lite"/>
    </source>
</evidence>
<evidence type="ECO:0000313" key="3">
    <source>
        <dbReference type="Proteomes" id="UP001140217"/>
    </source>
</evidence>
<dbReference type="EMBL" id="JANBUL010000351">
    <property type="protein sequence ID" value="KAJ2776565.1"/>
    <property type="molecule type" value="Genomic_DNA"/>
</dbReference>
<name>A0A9W8H2N2_9FUNG</name>
<protein>
    <submittedName>
        <fullName evidence="2">Uncharacterized protein</fullName>
    </submittedName>
</protein>
<evidence type="ECO:0000313" key="2">
    <source>
        <dbReference type="EMBL" id="KAJ2776565.1"/>
    </source>
</evidence>
<accession>A0A9W8H2N2</accession>
<keyword evidence="3" id="KW-1185">Reference proteome</keyword>
<comment type="caution">
    <text evidence="2">The sequence shown here is derived from an EMBL/GenBank/DDBJ whole genome shotgun (WGS) entry which is preliminary data.</text>
</comment>